<sequence>MGFIAPSRIEFFRYDDRSTPIPPDTPLQPLARETLAKLPLVVRCQTSDIIDDSNNRTCLVIYPLEKSKAEIIKDIYCNCFGENYQEVKNIVSYIARLLQVQADVLKKENGLDEDEKRCDKR</sequence>
<organism evidence="1 2">
    <name type="scientific">Acaulospora morrowiae</name>
    <dbReference type="NCBI Taxonomy" id="94023"/>
    <lineage>
        <taxon>Eukaryota</taxon>
        <taxon>Fungi</taxon>
        <taxon>Fungi incertae sedis</taxon>
        <taxon>Mucoromycota</taxon>
        <taxon>Glomeromycotina</taxon>
        <taxon>Glomeromycetes</taxon>
        <taxon>Diversisporales</taxon>
        <taxon>Acaulosporaceae</taxon>
        <taxon>Acaulospora</taxon>
    </lineage>
</organism>
<dbReference type="OrthoDB" id="2367745at2759"/>
<dbReference type="Proteomes" id="UP000789342">
    <property type="component" value="Unassembled WGS sequence"/>
</dbReference>
<dbReference type="EMBL" id="CAJVPV010002952">
    <property type="protein sequence ID" value="CAG8539905.1"/>
    <property type="molecule type" value="Genomic_DNA"/>
</dbReference>
<proteinExistence type="predicted"/>
<name>A0A9N9AR05_9GLOM</name>
<accession>A0A9N9AR05</accession>
<evidence type="ECO:0000313" key="2">
    <source>
        <dbReference type="Proteomes" id="UP000789342"/>
    </source>
</evidence>
<dbReference type="AlphaFoldDB" id="A0A9N9AR05"/>
<comment type="caution">
    <text evidence="1">The sequence shown here is derived from an EMBL/GenBank/DDBJ whole genome shotgun (WGS) entry which is preliminary data.</text>
</comment>
<gene>
    <name evidence="1" type="ORF">AMORRO_LOCUS5076</name>
</gene>
<keyword evidence="2" id="KW-1185">Reference proteome</keyword>
<evidence type="ECO:0000313" key="1">
    <source>
        <dbReference type="EMBL" id="CAG8539905.1"/>
    </source>
</evidence>
<reference evidence="1" key="1">
    <citation type="submission" date="2021-06" db="EMBL/GenBank/DDBJ databases">
        <authorList>
            <person name="Kallberg Y."/>
            <person name="Tangrot J."/>
            <person name="Rosling A."/>
        </authorList>
    </citation>
    <scope>NUCLEOTIDE SEQUENCE</scope>
    <source>
        <strain evidence="1">CL551</strain>
    </source>
</reference>
<protein>
    <submittedName>
        <fullName evidence="1">15985_t:CDS:1</fullName>
    </submittedName>
</protein>